<keyword evidence="16 19" id="KW-0539">Nucleus</keyword>
<keyword evidence="15 19" id="KW-0234">DNA repair</keyword>
<dbReference type="GO" id="GO:0071932">
    <property type="term" value="P:replication fork reversal"/>
    <property type="evidence" value="ECO:0007669"/>
    <property type="project" value="TreeGrafter"/>
</dbReference>
<keyword evidence="3 19" id="KW-0004">4Fe-4S</keyword>
<keyword evidence="14 19" id="KW-0238">DNA-binding</keyword>
<dbReference type="GO" id="GO:0003677">
    <property type="term" value="F:DNA binding"/>
    <property type="evidence" value="ECO:0007669"/>
    <property type="project" value="UniProtKB-UniRule"/>
</dbReference>
<evidence type="ECO:0000256" key="19">
    <source>
        <dbReference type="RuleBase" id="RU367041"/>
    </source>
</evidence>
<comment type="cofactor">
    <cofactor evidence="1">
        <name>[4Fe-4S] cluster</name>
        <dbReference type="ChEBI" id="CHEBI:49883"/>
    </cofactor>
</comment>
<dbReference type="Gene3D" id="3.90.320.10">
    <property type="match status" value="1"/>
</dbReference>
<dbReference type="AlphaFoldDB" id="A0A833RZX0"/>
<dbReference type="GO" id="GO:0005524">
    <property type="term" value="F:ATP binding"/>
    <property type="evidence" value="ECO:0007669"/>
    <property type="project" value="UniProtKB-UniRule"/>
</dbReference>
<feature type="domain" description="DNA2/NAM7 helicase helicase" evidence="21">
    <location>
        <begin position="761"/>
        <end position="839"/>
    </location>
</feature>
<dbReference type="Pfam" id="PF13087">
    <property type="entry name" value="AAA_12"/>
    <property type="match status" value="1"/>
</dbReference>
<comment type="subcellular location">
    <subcellularLocation>
        <location evidence="19">Nucleus</location>
    </subcellularLocation>
    <subcellularLocation>
        <location evidence="19">Chromosome</location>
    </subcellularLocation>
</comment>
<dbReference type="GO" id="GO:0005737">
    <property type="term" value="C:cytoplasm"/>
    <property type="evidence" value="ECO:0007669"/>
    <property type="project" value="TreeGrafter"/>
</dbReference>
<keyword evidence="5 19" id="KW-0540">Nuclease</keyword>
<protein>
    <recommendedName>
        <fullName evidence="19">DNA replication ATP-dependent helicase/nuclease</fullName>
        <ecNumber evidence="19">3.1.-.-</ecNumber>
        <ecNumber evidence="19">3.6.4.12</ecNumber>
    </recommendedName>
</protein>
<sequence length="1193" mass="135890">IQCAIIIQQFSFTIENNNATNSTKPSQKKISTYFMKVPSENSTVETSVTNNGMQRKRKISEDVDLLQVKLTKYDNVSNVCNIMQDTHQIHSRSNEANVIHDVFSNFSRNNSQKENITNDYEYISTICKLNEKQIMTSNTLQANKSDKLVNLKKSVSTNVKHDGIHSELESFFANDFKGCFEEEWCTDSSQINFKSLQRCKVIDVQMECNSIILTVKQEDNETCNATVRKNTKVQKDDIVVIEARKENNQWIIDNSSGFLIVNPDILISGTTIAGALFCERKAVLTERFRKMENLPYFEGDQTPLVIGILVHELLQTAIQKNIYEIKGITKLMDNILQTKDTSSLLYASDISLDTCKQQMLPYVSKIHEFIQHYLNDKTQQKINNMKNNFRGRITHIHDIEESIWQPKLGIKGKVDITAEVKINSKRKIMPIEIKTGKPSFSLEHKGQIILYIMMMSLTGQDTDTGLLLYLRENDMQEINSSHPEKRDLMLLRNSLATYFIQKSPEKLSNLTSESGWQMLELPEPINHHSACSKCVYNTLCCIYLSKDSNIQLPETHPLVELGKKILDKFKPSHIDYVLQWISLLEIEESSQSSDNTMKHLWTLSPEKREIKKTCICNLKVIGHVISYNTKYKHTFIRANLNGQFSSTNIPYTEFSDNEYVLVSTNTRINISAGFIIERKEDSITLILERDVTKYNTNELFHIDKYHSSSLYSINLANVGGLMNDSEICERLRNIVIDRKQATFEEGVSHAVITKSAKIIQNLNKIQQRAVLKAISANEYFLIKGMPGTGKTQTVVALVEVLHKIGRSVLITAHTNSAVDNILLKLLDKRIDFLRLGSSFHPSLRCKSEIYATSNCHSPSSLEAVYSGKNIIGTTCYGAHHVLFGKRTFDVCIVDESTQVWQPTVLRPLYNAKKFILVGDPDQLPPIVKNRLARKLGADESLFARLDSENNTIKLTKQYRMNKSIMRIANKLTYNDMLKAGDVSVENATFVSQCHEVSVLIKEAEWIQKALSSDINDSVIVLNTGHTNKLKENYDLSGKYLDIDEVNSNIWEAAVVSKLVKTLLKMNVRLDNIGVIAPYRAHVNLLKKIVTQDIEINTVDQYQGRDKEIIIYSCAKSLNKPDDIKEDLEVLGDHRRLTVAITRAKHKLIVIADKSTVSRYSVFKKLFNLVEDKNTINLTDNCDGFYWKNLVCTL</sequence>
<keyword evidence="8 19" id="KW-0227">DNA damage</keyword>
<evidence type="ECO:0000256" key="8">
    <source>
        <dbReference type="ARBA" id="ARBA00022763"/>
    </source>
</evidence>
<accession>A0A833RZX0</accession>
<dbReference type="GO" id="GO:0017116">
    <property type="term" value="F:single-stranded DNA helicase activity"/>
    <property type="evidence" value="ECO:0007669"/>
    <property type="project" value="UniProtKB-UniRule"/>
</dbReference>
<evidence type="ECO:0000256" key="15">
    <source>
        <dbReference type="ARBA" id="ARBA00023204"/>
    </source>
</evidence>
<dbReference type="Pfam" id="PF08696">
    <property type="entry name" value="Dna2"/>
    <property type="match status" value="1"/>
</dbReference>
<dbReference type="PANTHER" id="PTHR10887:SF433">
    <property type="entry name" value="DNA REPLICATION ATP-DEPENDENT HELICASE_NUCLEASE DNA2"/>
    <property type="match status" value="1"/>
</dbReference>
<evidence type="ECO:0000259" key="22">
    <source>
        <dbReference type="Pfam" id="PF13087"/>
    </source>
</evidence>
<evidence type="ECO:0000256" key="9">
    <source>
        <dbReference type="ARBA" id="ARBA00022801"/>
    </source>
</evidence>
<reference evidence="23" key="1">
    <citation type="submission" date="2019-11" db="EMBL/GenBank/DDBJ databases">
        <title>The nuclear and mitochondrial genomes of Frieseomelitta varia - a highly eusocial stingless bee (Meliponini) with a permanently sterile worker caste.</title>
        <authorList>
            <person name="Freitas F.C.P."/>
            <person name="Lourenco A.P."/>
            <person name="Nunes F.M.F."/>
            <person name="Paschoal A.R."/>
            <person name="Abreu F.C.P."/>
            <person name="Barbin F.O."/>
            <person name="Bataglia L."/>
            <person name="Cardoso-Junior C.A.M."/>
            <person name="Cervoni M.S."/>
            <person name="Silva S.R."/>
            <person name="Dalarmi F."/>
            <person name="Del Lama M.A."/>
            <person name="Depintor T.S."/>
            <person name="Ferreira K.M."/>
            <person name="Goria P.S."/>
            <person name="Jaskot M.C."/>
            <person name="Lago D.C."/>
            <person name="Luna-Lucena D."/>
            <person name="Moda L.M."/>
            <person name="Nascimento L."/>
            <person name="Pedrino M."/>
            <person name="Rabico F.O."/>
            <person name="Sanches F.C."/>
            <person name="Santos D.E."/>
            <person name="Santos C.G."/>
            <person name="Vieira J."/>
            <person name="Lopes T.F."/>
            <person name="Barchuk A.R."/>
            <person name="Hartfelder K."/>
            <person name="Simoes Z.L.P."/>
            <person name="Bitondi M.M.G."/>
            <person name="Pinheiro D.G."/>
        </authorList>
    </citation>
    <scope>NUCLEOTIDE SEQUENCE</scope>
    <source>
        <strain evidence="23">USP_RPSP 00005682</strain>
        <tissue evidence="23">Whole individual</tissue>
    </source>
</reference>
<comment type="catalytic activity">
    <reaction evidence="18 19">
        <text>ATP + H2O = ADP + phosphate + H(+)</text>
        <dbReference type="Rhea" id="RHEA:13065"/>
        <dbReference type="ChEBI" id="CHEBI:15377"/>
        <dbReference type="ChEBI" id="CHEBI:15378"/>
        <dbReference type="ChEBI" id="CHEBI:30616"/>
        <dbReference type="ChEBI" id="CHEBI:43474"/>
        <dbReference type="ChEBI" id="CHEBI:456216"/>
        <dbReference type="EC" id="3.6.4.12"/>
    </reaction>
</comment>
<name>A0A833RZX0_9HYME</name>
<keyword evidence="13 19" id="KW-0411">Iron-sulfur</keyword>
<dbReference type="SUPFAM" id="SSF52540">
    <property type="entry name" value="P-loop containing nucleoside triphosphate hydrolases"/>
    <property type="match status" value="1"/>
</dbReference>
<keyword evidence="17 19" id="KW-0511">Multifunctional enzyme</keyword>
<evidence type="ECO:0000256" key="7">
    <source>
        <dbReference type="ARBA" id="ARBA00022741"/>
    </source>
</evidence>
<evidence type="ECO:0000256" key="4">
    <source>
        <dbReference type="ARBA" id="ARBA00022705"/>
    </source>
</evidence>
<dbReference type="EC" id="3.1.-.-" evidence="19"/>
<keyword evidence="11 19" id="KW-0067">ATP-binding</keyword>
<evidence type="ECO:0000256" key="2">
    <source>
        <dbReference type="ARBA" id="ARBA00007913"/>
    </source>
</evidence>
<keyword evidence="6 19" id="KW-0479">Metal-binding</keyword>
<keyword evidence="19" id="KW-0158">Chromosome</keyword>
<evidence type="ECO:0000256" key="13">
    <source>
        <dbReference type="ARBA" id="ARBA00023014"/>
    </source>
</evidence>
<keyword evidence="24" id="KW-1185">Reference proteome</keyword>
<keyword evidence="10 19" id="KW-0347">Helicase</keyword>
<dbReference type="InterPro" id="IPR045055">
    <property type="entry name" value="DNA2/NAM7-like"/>
</dbReference>
<evidence type="ECO:0000256" key="6">
    <source>
        <dbReference type="ARBA" id="ARBA00022723"/>
    </source>
</evidence>
<evidence type="ECO:0000256" key="1">
    <source>
        <dbReference type="ARBA" id="ARBA00001966"/>
    </source>
</evidence>
<dbReference type="InterPro" id="IPR041677">
    <property type="entry name" value="DNA2/NAM7_AAA_11"/>
</dbReference>
<evidence type="ECO:0000256" key="12">
    <source>
        <dbReference type="ARBA" id="ARBA00023004"/>
    </source>
</evidence>
<dbReference type="InterPro" id="IPR047187">
    <property type="entry name" value="SF1_C_Upf1"/>
</dbReference>
<dbReference type="EMBL" id="WNWW01000460">
    <property type="protein sequence ID" value="KAF3424536.1"/>
    <property type="molecule type" value="Genomic_DNA"/>
</dbReference>
<evidence type="ECO:0000259" key="21">
    <source>
        <dbReference type="Pfam" id="PF13086"/>
    </source>
</evidence>
<comment type="function">
    <text evidence="19">Key enzyme involved in DNA replication and DNA repair. Involved in Okazaki fragments processing by cleaving long flaps that escape FEN1: flaps that are longer than 27 nucleotides are coated by replication protein A complex (RPA), leading to recruit DNA2 which cleaves the flap until it is too short to bind RPA and becomes a substrate for FEN1. Also involved in 5'-end resection of DNA during double-strand break (DSB) repair by mediating the cleavage of 5'-ssDNA.</text>
</comment>
<dbReference type="GO" id="GO:0006281">
    <property type="term" value="P:DNA repair"/>
    <property type="evidence" value="ECO:0007669"/>
    <property type="project" value="UniProtKB-KW"/>
</dbReference>
<feature type="non-terminal residue" evidence="23">
    <location>
        <position position="1"/>
    </location>
</feature>
<evidence type="ECO:0000256" key="16">
    <source>
        <dbReference type="ARBA" id="ARBA00023242"/>
    </source>
</evidence>
<proteinExistence type="inferred from homology"/>
<evidence type="ECO:0000313" key="24">
    <source>
        <dbReference type="Proteomes" id="UP000655588"/>
    </source>
</evidence>
<dbReference type="EC" id="3.6.4.12" evidence="19"/>
<evidence type="ECO:0000256" key="11">
    <source>
        <dbReference type="ARBA" id="ARBA00022840"/>
    </source>
</evidence>
<evidence type="ECO:0000256" key="14">
    <source>
        <dbReference type="ARBA" id="ARBA00023125"/>
    </source>
</evidence>
<dbReference type="Gene3D" id="3.40.50.300">
    <property type="entry name" value="P-loop containing nucleotide triphosphate hydrolases"/>
    <property type="match status" value="2"/>
</dbReference>
<dbReference type="InterPro" id="IPR014808">
    <property type="entry name" value="DNA_replication_fac_Dna2_N"/>
</dbReference>
<evidence type="ECO:0000256" key="17">
    <source>
        <dbReference type="ARBA" id="ARBA00023268"/>
    </source>
</evidence>
<keyword evidence="4 19" id="KW-0235">DNA replication</keyword>
<evidence type="ECO:0000256" key="5">
    <source>
        <dbReference type="ARBA" id="ARBA00022722"/>
    </source>
</evidence>
<dbReference type="Proteomes" id="UP000655588">
    <property type="component" value="Unassembled WGS sequence"/>
</dbReference>
<dbReference type="GO" id="GO:0005694">
    <property type="term" value="C:chromosome"/>
    <property type="evidence" value="ECO:0007669"/>
    <property type="project" value="UniProtKB-SubCell"/>
</dbReference>
<organism evidence="23 24">
    <name type="scientific">Frieseomelitta varia</name>
    <dbReference type="NCBI Taxonomy" id="561572"/>
    <lineage>
        <taxon>Eukaryota</taxon>
        <taxon>Metazoa</taxon>
        <taxon>Ecdysozoa</taxon>
        <taxon>Arthropoda</taxon>
        <taxon>Hexapoda</taxon>
        <taxon>Insecta</taxon>
        <taxon>Pterygota</taxon>
        <taxon>Neoptera</taxon>
        <taxon>Endopterygota</taxon>
        <taxon>Hymenoptera</taxon>
        <taxon>Apocrita</taxon>
        <taxon>Aculeata</taxon>
        <taxon>Apoidea</taxon>
        <taxon>Anthophila</taxon>
        <taxon>Apidae</taxon>
        <taxon>Frieseomelitta</taxon>
    </lineage>
</organism>
<dbReference type="CDD" id="cd18041">
    <property type="entry name" value="DEXXQc_DNA2"/>
    <property type="match status" value="1"/>
</dbReference>
<dbReference type="InterPro" id="IPR026851">
    <property type="entry name" value="Dna2/JHS1_DEXXQ-box"/>
</dbReference>
<dbReference type="GO" id="GO:0033567">
    <property type="term" value="P:DNA replication, Okazaki fragment processing"/>
    <property type="evidence" value="ECO:0007669"/>
    <property type="project" value="UniProtKB-UniRule"/>
</dbReference>
<dbReference type="Pfam" id="PF13086">
    <property type="entry name" value="AAA_11"/>
    <property type="match status" value="2"/>
</dbReference>
<dbReference type="InterPro" id="IPR011604">
    <property type="entry name" value="PDDEXK-like_dom_sf"/>
</dbReference>
<evidence type="ECO:0000256" key="10">
    <source>
        <dbReference type="ARBA" id="ARBA00022806"/>
    </source>
</evidence>
<dbReference type="InterPro" id="IPR027417">
    <property type="entry name" value="P-loop_NTPase"/>
</dbReference>
<dbReference type="PANTHER" id="PTHR10887">
    <property type="entry name" value="DNA2/NAM7 HELICASE FAMILY"/>
    <property type="match status" value="1"/>
</dbReference>
<feature type="domain" description="DNA2/NAM7 helicase-like C-terminal" evidence="22">
    <location>
        <begin position="938"/>
        <end position="1153"/>
    </location>
</feature>
<dbReference type="GO" id="GO:0017108">
    <property type="term" value="F:5'-flap endonuclease activity"/>
    <property type="evidence" value="ECO:0007669"/>
    <property type="project" value="UniProtKB-UniRule"/>
</dbReference>
<gene>
    <name evidence="23" type="ORF">E2986_02070</name>
</gene>
<dbReference type="GO" id="GO:0051539">
    <property type="term" value="F:4 iron, 4 sulfur cluster binding"/>
    <property type="evidence" value="ECO:0007669"/>
    <property type="project" value="UniProtKB-UniRule"/>
</dbReference>
<dbReference type="InterPro" id="IPR041679">
    <property type="entry name" value="DNA2/NAM7-like_C"/>
</dbReference>
<keyword evidence="9 19" id="KW-0378">Hydrolase</keyword>
<evidence type="ECO:0000313" key="23">
    <source>
        <dbReference type="EMBL" id="KAF3424536.1"/>
    </source>
</evidence>
<evidence type="ECO:0000259" key="20">
    <source>
        <dbReference type="Pfam" id="PF08696"/>
    </source>
</evidence>
<evidence type="ECO:0000256" key="3">
    <source>
        <dbReference type="ARBA" id="ARBA00022485"/>
    </source>
</evidence>
<keyword evidence="12 19" id="KW-0408">Iron</keyword>
<comment type="similarity">
    <text evidence="2 19">Belongs to the DNA2/NAM7 helicase family.</text>
</comment>
<dbReference type="CDD" id="cd18808">
    <property type="entry name" value="SF1_C_Upf1"/>
    <property type="match status" value="1"/>
</dbReference>
<dbReference type="GO" id="GO:0046872">
    <property type="term" value="F:metal ion binding"/>
    <property type="evidence" value="ECO:0007669"/>
    <property type="project" value="UniProtKB-UniRule"/>
</dbReference>
<feature type="domain" description="DNA replication factor Dna2 N-terminal" evidence="20">
    <location>
        <begin position="230"/>
        <end position="420"/>
    </location>
</feature>
<dbReference type="CDD" id="cd22318">
    <property type="entry name" value="DNA2_N-like"/>
    <property type="match status" value="1"/>
</dbReference>
<comment type="caution">
    <text evidence="23">The sequence shown here is derived from an EMBL/GenBank/DDBJ whole genome shotgun (WGS) entry which is preliminary data.</text>
</comment>
<keyword evidence="7 19" id="KW-0547">Nucleotide-binding</keyword>
<dbReference type="GO" id="GO:0005634">
    <property type="term" value="C:nucleus"/>
    <property type="evidence" value="ECO:0007669"/>
    <property type="project" value="UniProtKB-SubCell"/>
</dbReference>
<evidence type="ECO:0000256" key="18">
    <source>
        <dbReference type="ARBA" id="ARBA00047995"/>
    </source>
</evidence>
<feature type="domain" description="DNA2/NAM7 helicase helicase" evidence="21">
    <location>
        <begin position="862"/>
        <end position="929"/>
    </location>
</feature>